<dbReference type="InterPro" id="IPR058944">
    <property type="entry name" value="CntK-like"/>
</dbReference>
<proteinExistence type="predicted"/>
<accession>A0A1E3L567</accession>
<name>A0A1E3L567_9BACL</name>
<evidence type="ECO:0000313" key="1">
    <source>
        <dbReference type="EMBL" id="ODP28896.1"/>
    </source>
</evidence>
<dbReference type="STRING" id="1886670.PTI45_01675"/>
<sequence length="276" mass="30886">MKQEIDFVKFSPTQNMTILVKTWYPQQDHARIAANLMSYDHVHAEQVGFIQQAISPHAEACLHMAGGEFCGNACMSLAVMLAIEKNIADMTAMPIQIETSGNHTPIQCIVTRKAGQYYCRVRMPVPEQIQYRTFHKDKIWQTTQLNYQDAVHFVIEMQTFSTTLQKEAESFIRILAIEYDVSLIGLLLYDAQTGEMAPLIYVPALDSIVWERGCGSGTASIGAYLAWKHQKAIDCDIKQPGGTIRVTANYQHTIVEQVEIEGNVGLVAQGKAFVNV</sequence>
<dbReference type="EMBL" id="MDER01000033">
    <property type="protein sequence ID" value="ODP28896.1"/>
    <property type="molecule type" value="Genomic_DNA"/>
</dbReference>
<reference evidence="1 2" key="1">
    <citation type="submission" date="2016-08" db="EMBL/GenBank/DDBJ databases">
        <title>Genome sequencing of Paenibacillus sp. TI45-13ar, isolated from Korean traditional nuruk.</title>
        <authorList>
            <person name="Kim S.-J."/>
        </authorList>
    </citation>
    <scope>NUCLEOTIDE SEQUENCE [LARGE SCALE GENOMIC DNA]</scope>
    <source>
        <strain evidence="1 2">TI45-13ar</strain>
    </source>
</reference>
<comment type="caution">
    <text evidence="1">The sequence shown here is derived from an EMBL/GenBank/DDBJ whole genome shotgun (WGS) entry which is preliminary data.</text>
</comment>
<evidence type="ECO:0000313" key="2">
    <source>
        <dbReference type="Proteomes" id="UP000094578"/>
    </source>
</evidence>
<keyword evidence="2" id="KW-1185">Reference proteome</keyword>
<dbReference type="AlphaFoldDB" id="A0A1E3L567"/>
<dbReference type="Pfam" id="PF26317">
    <property type="entry name" value="CntK_N"/>
    <property type="match status" value="1"/>
</dbReference>
<organism evidence="1 2">
    <name type="scientific">Paenibacillus nuruki</name>
    <dbReference type="NCBI Taxonomy" id="1886670"/>
    <lineage>
        <taxon>Bacteria</taxon>
        <taxon>Bacillati</taxon>
        <taxon>Bacillota</taxon>
        <taxon>Bacilli</taxon>
        <taxon>Bacillales</taxon>
        <taxon>Paenibacillaceae</taxon>
        <taxon>Paenibacillus</taxon>
    </lineage>
</organism>
<dbReference type="SUPFAM" id="SSF54506">
    <property type="entry name" value="Diaminopimelate epimerase-like"/>
    <property type="match status" value="1"/>
</dbReference>
<dbReference type="PATRIC" id="fig|1886670.3.peg.1706"/>
<gene>
    <name evidence="1" type="ORF">PTI45_01675</name>
</gene>
<dbReference type="RefSeq" id="WP_069327114.1">
    <property type="nucleotide sequence ID" value="NZ_MDER01000033.1"/>
</dbReference>
<protein>
    <recommendedName>
        <fullName evidence="3">Diaminopimelate epimerase</fullName>
    </recommendedName>
</protein>
<dbReference type="Proteomes" id="UP000094578">
    <property type="component" value="Unassembled WGS sequence"/>
</dbReference>
<evidence type="ECO:0008006" key="3">
    <source>
        <dbReference type="Google" id="ProtNLM"/>
    </source>
</evidence>